<organism evidence="3 4">
    <name type="scientific">Allorhodopirellula solitaria</name>
    <dbReference type="NCBI Taxonomy" id="2527987"/>
    <lineage>
        <taxon>Bacteria</taxon>
        <taxon>Pseudomonadati</taxon>
        <taxon>Planctomycetota</taxon>
        <taxon>Planctomycetia</taxon>
        <taxon>Pirellulales</taxon>
        <taxon>Pirellulaceae</taxon>
        <taxon>Allorhodopirellula</taxon>
    </lineage>
</organism>
<gene>
    <name evidence="3" type="ORF">CA85_14170</name>
</gene>
<dbReference type="EMBL" id="SJPK01000003">
    <property type="protein sequence ID" value="TWT72956.1"/>
    <property type="molecule type" value="Genomic_DNA"/>
</dbReference>
<feature type="region of interest" description="Disordered" evidence="1">
    <location>
        <begin position="163"/>
        <end position="186"/>
    </location>
</feature>
<dbReference type="CDD" id="cd02440">
    <property type="entry name" value="AdoMet_MTases"/>
    <property type="match status" value="1"/>
</dbReference>
<evidence type="ECO:0000313" key="3">
    <source>
        <dbReference type="EMBL" id="TWT72956.1"/>
    </source>
</evidence>
<comment type="caution">
    <text evidence="3">The sequence shown here is derived from an EMBL/GenBank/DDBJ whole genome shotgun (WGS) entry which is preliminary data.</text>
</comment>
<dbReference type="GO" id="GO:0008757">
    <property type="term" value="F:S-adenosylmethionine-dependent methyltransferase activity"/>
    <property type="evidence" value="ECO:0007669"/>
    <property type="project" value="InterPro"/>
</dbReference>
<keyword evidence="4" id="KW-1185">Reference proteome</keyword>
<evidence type="ECO:0000259" key="2">
    <source>
        <dbReference type="Pfam" id="PF08241"/>
    </source>
</evidence>
<feature type="compositionally biased region" description="Polar residues" evidence="1">
    <location>
        <begin position="172"/>
        <end position="186"/>
    </location>
</feature>
<proteinExistence type="predicted"/>
<accession>A0A5C5YB76</accession>
<dbReference type="Proteomes" id="UP000318053">
    <property type="component" value="Unassembled WGS sequence"/>
</dbReference>
<evidence type="ECO:0000256" key="1">
    <source>
        <dbReference type="SAM" id="MobiDB-lite"/>
    </source>
</evidence>
<dbReference type="InterPro" id="IPR013216">
    <property type="entry name" value="Methyltransf_11"/>
</dbReference>
<sequence length="285" mass="32536">MTPPKEYQCLNLGCGNRFREGWVNVDFVPADRAVLAANLRESFPFEDSFFDVVYSSHVLEHFTRKEANQFIQECMRILKPGGVVRIVVPDLELLCRKYLGVLNRVRQGGELWELDWSVIQIVDQLAREKSGGQMKEMLNSVEKSVLKQLANTSSTARRIWVERNGDEDKQTHASSPSVAPRQHTQTSFGGIKGRLKRFLVSKLCPEYSSAACSIGRFRMSGEVHKWMYDAIQLQSLLTSHGFVDFRVQDPLESMIRNWDEFGIDIEPDGSPYKPDSIYVESLKLV</sequence>
<evidence type="ECO:0000313" key="4">
    <source>
        <dbReference type="Proteomes" id="UP000318053"/>
    </source>
</evidence>
<dbReference type="InterPro" id="IPR029063">
    <property type="entry name" value="SAM-dependent_MTases_sf"/>
</dbReference>
<dbReference type="Pfam" id="PF08241">
    <property type="entry name" value="Methyltransf_11"/>
    <property type="match status" value="1"/>
</dbReference>
<name>A0A5C5YB76_9BACT</name>
<protein>
    <recommendedName>
        <fullName evidence="2">Methyltransferase type 11 domain-containing protein</fullName>
    </recommendedName>
</protein>
<reference evidence="3 4" key="1">
    <citation type="submission" date="2019-02" db="EMBL/GenBank/DDBJ databases">
        <title>Deep-cultivation of Planctomycetes and their phenomic and genomic characterization uncovers novel biology.</title>
        <authorList>
            <person name="Wiegand S."/>
            <person name="Jogler M."/>
            <person name="Boedeker C."/>
            <person name="Pinto D."/>
            <person name="Vollmers J."/>
            <person name="Rivas-Marin E."/>
            <person name="Kohn T."/>
            <person name="Peeters S.H."/>
            <person name="Heuer A."/>
            <person name="Rast P."/>
            <person name="Oberbeckmann S."/>
            <person name="Bunk B."/>
            <person name="Jeske O."/>
            <person name="Meyerdierks A."/>
            <person name="Storesund J.E."/>
            <person name="Kallscheuer N."/>
            <person name="Luecker S."/>
            <person name="Lage O.M."/>
            <person name="Pohl T."/>
            <person name="Merkel B.J."/>
            <person name="Hornburger P."/>
            <person name="Mueller R.-W."/>
            <person name="Bruemmer F."/>
            <person name="Labrenz M."/>
            <person name="Spormann A.M."/>
            <person name="Op Den Camp H."/>
            <person name="Overmann J."/>
            <person name="Amann R."/>
            <person name="Jetten M.S.M."/>
            <person name="Mascher T."/>
            <person name="Medema M.H."/>
            <person name="Devos D.P."/>
            <person name="Kaster A.-K."/>
            <person name="Ovreas L."/>
            <person name="Rohde M."/>
            <person name="Galperin M.Y."/>
            <person name="Jogler C."/>
        </authorList>
    </citation>
    <scope>NUCLEOTIDE SEQUENCE [LARGE SCALE GENOMIC DNA]</scope>
    <source>
        <strain evidence="3 4">CA85</strain>
    </source>
</reference>
<dbReference type="AlphaFoldDB" id="A0A5C5YB76"/>
<dbReference type="SUPFAM" id="SSF53335">
    <property type="entry name" value="S-adenosyl-L-methionine-dependent methyltransferases"/>
    <property type="match status" value="1"/>
</dbReference>
<feature type="domain" description="Methyltransferase type 11" evidence="2">
    <location>
        <begin position="35"/>
        <end position="84"/>
    </location>
</feature>
<dbReference type="OrthoDB" id="282790at2"/>
<dbReference type="Gene3D" id="3.40.50.150">
    <property type="entry name" value="Vaccinia Virus protein VP39"/>
    <property type="match status" value="1"/>
</dbReference>